<comment type="subcellular location">
    <subcellularLocation>
        <location evidence="1">Cell membrane</location>
    </subcellularLocation>
</comment>
<evidence type="ECO:0000256" key="9">
    <source>
        <dbReference type="ARBA" id="ARBA00022840"/>
    </source>
</evidence>
<accession>A0A1J3FW65</accession>
<evidence type="ECO:0000256" key="8">
    <source>
        <dbReference type="ARBA" id="ARBA00022821"/>
    </source>
</evidence>
<reference evidence="11" key="1">
    <citation type="submission" date="2016-07" db="EMBL/GenBank/DDBJ databases">
        <title>De novo transcriptome assembly of four accessions of the metal hyperaccumulator plant Noccaea caerulescens.</title>
        <authorList>
            <person name="Blande D."/>
            <person name="Halimaa P."/>
            <person name="Tervahauta A.I."/>
            <person name="Aarts M.G."/>
            <person name="Karenlampi S.O."/>
        </authorList>
    </citation>
    <scope>NUCLEOTIDE SEQUENCE</scope>
</reference>
<feature type="domain" description="Protein kinase" evidence="10">
    <location>
        <begin position="88"/>
        <end position="368"/>
    </location>
</feature>
<dbReference type="SUPFAM" id="SSF56112">
    <property type="entry name" value="Protein kinase-like (PK-like)"/>
    <property type="match status" value="1"/>
</dbReference>
<organism evidence="11">
    <name type="scientific">Noccaea caerulescens</name>
    <name type="common">Alpine penny-cress</name>
    <name type="synonym">Thlaspi caerulescens</name>
    <dbReference type="NCBI Taxonomy" id="107243"/>
    <lineage>
        <taxon>Eukaryota</taxon>
        <taxon>Viridiplantae</taxon>
        <taxon>Streptophyta</taxon>
        <taxon>Embryophyta</taxon>
        <taxon>Tracheophyta</taxon>
        <taxon>Spermatophyta</taxon>
        <taxon>Magnoliopsida</taxon>
        <taxon>eudicotyledons</taxon>
        <taxon>Gunneridae</taxon>
        <taxon>Pentapetalae</taxon>
        <taxon>rosids</taxon>
        <taxon>malvids</taxon>
        <taxon>Brassicales</taxon>
        <taxon>Brassicaceae</taxon>
        <taxon>Coluteocarpeae</taxon>
        <taxon>Noccaea</taxon>
    </lineage>
</organism>
<keyword evidence="3" id="KW-0472">Membrane</keyword>
<dbReference type="GO" id="GO:0005886">
    <property type="term" value="C:plasma membrane"/>
    <property type="evidence" value="ECO:0007669"/>
    <property type="project" value="UniProtKB-SubCell"/>
</dbReference>
<dbReference type="EC" id="2.7.11.1" evidence="2"/>
<sequence length="423" mass="48001">MAMIKKKKTSLTSLILGCYMTKKASRSEGEEEDAMKIRTSPLFKRLSLSDISDPSSPMSVMDDLSNSFTSQKLRLFTLSDLRVITQNFARSKMLGEGGFGPVYKGIIDDKIKPGLKPQPVAVKALDLHGHQGHREWLAEIIFLGQLSNKHLVKLIGFCCEDEQRILVYEYMARGSLENQLFRRNSVAMAWGIRMKIALGAAKGLAFLHEAEKPVIYIDFKTSNILLDSNYNAKLSDFGLAKDGPEGEHTHVTTRVMGTQGYAAPEYIMTGHLTTMNDVYSFGVVLLELITGKRSMDNTRARREQSLVEWMRPIFRDHRKLERIIDPRLEGQFKTEAAQAAATLAYKCLSQHPKYRPTMCEVVKVLESIQEVETMEREGNKKEAKKFVDMKKCRHYRKGQRRVNIAYSDSLLYKESTAKQNNGV</sequence>
<dbReference type="EMBL" id="GEVK01004785">
    <property type="protein sequence ID" value="JAU48047.1"/>
    <property type="molecule type" value="Transcribed_RNA"/>
</dbReference>
<gene>
    <name evidence="11" type="ORF">LC_TR9995_c0_g1_i1_g.35036</name>
</gene>
<dbReference type="FunFam" id="3.30.200.20:FF:000228">
    <property type="entry name" value="Serine/threonine-protein kinase BIK1"/>
    <property type="match status" value="1"/>
</dbReference>
<dbReference type="PROSITE" id="PS00108">
    <property type="entry name" value="PROTEIN_KINASE_ST"/>
    <property type="match status" value="1"/>
</dbReference>
<dbReference type="InterPro" id="IPR011009">
    <property type="entry name" value="Kinase-like_dom_sf"/>
</dbReference>
<dbReference type="InterPro" id="IPR000719">
    <property type="entry name" value="Prot_kinase_dom"/>
</dbReference>
<keyword evidence="5" id="KW-0808">Transferase</keyword>
<evidence type="ECO:0000256" key="4">
    <source>
        <dbReference type="ARBA" id="ARBA00022527"/>
    </source>
</evidence>
<evidence type="ECO:0000313" key="11">
    <source>
        <dbReference type="EMBL" id="JAU48047.1"/>
    </source>
</evidence>
<name>A0A1J3FW65_NOCCA</name>
<evidence type="ECO:0000256" key="5">
    <source>
        <dbReference type="ARBA" id="ARBA00022679"/>
    </source>
</evidence>
<keyword evidence="9" id="KW-0067">ATP-binding</keyword>
<evidence type="ECO:0000256" key="3">
    <source>
        <dbReference type="ARBA" id="ARBA00022475"/>
    </source>
</evidence>
<dbReference type="InterPro" id="IPR008271">
    <property type="entry name" value="Ser/Thr_kinase_AS"/>
</dbReference>
<dbReference type="Pfam" id="PF00069">
    <property type="entry name" value="Pkinase"/>
    <property type="match status" value="1"/>
</dbReference>
<evidence type="ECO:0000256" key="7">
    <source>
        <dbReference type="ARBA" id="ARBA00022777"/>
    </source>
</evidence>
<keyword evidence="6" id="KW-0547">Nucleotide-binding</keyword>
<evidence type="ECO:0000256" key="6">
    <source>
        <dbReference type="ARBA" id="ARBA00022741"/>
    </source>
</evidence>
<dbReference type="Gene3D" id="3.30.200.20">
    <property type="entry name" value="Phosphorylase Kinase, domain 1"/>
    <property type="match status" value="1"/>
</dbReference>
<evidence type="ECO:0000256" key="1">
    <source>
        <dbReference type="ARBA" id="ARBA00004236"/>
    </source>
</evidence>
<protein>
    <recommendedName>
        <fullName evidence="2">non-specific serine/threonine protein kinase</fullName>
        <ecNumber evidence="2">2.7.11.1</ecNumber>
    </recommendedName>
</protein>
<keyword evidence="3" id="KW-1003">Cell membrane</keyword>
<keyword evidence="4" id="KW-0723">Serine/threonine-protein kinase</keyword>
<dbReference type="GO" id="GO:0004674">
    <property type="term" value="F:protein serine/threonine kinase activity"/>
    <property type="evidence" value="ECO:0007669"/>
    <property type="project" value="UniProtKB-KW"/>
</dbReference>
<evidence type="ECO:0000256" key="2">
    <source>
        <dbReference type="ARBA" id="ARBA00012513"/>
    </source>
</evidence>
<keyword evidence="7 11" id="KW-0418">Kinase</keyword>
<evidence type="ECO:0000259" key="10">
    <source>
        <dbReference type="PROSITE" id="PS50011"/>
    </source>
</evidence>
<dbReference type="FunFam" id="1.10.510.10:FF:000258">
    <property type="entry name" value="Probable serine/threonine-protein kinase PBL8"/>
    <property type="match status" value="1"/>
</dbReference>
<dbReference type="GO" id="GO:0005524">
    <property type="term" value="F:ATP binding"/>
    <property type="evidence" value="ECO:0007669"/>
    <property type="project" value="UniProtKB-KW"/>
</dbReference>
<keyword evidence="8" id="KW-0611">Plant defense</keyword>
<dbReference type="AlphaFoldDB" id="A0A1J3FW65"/>
<dbReference type="InterPro" id="IPR050823">
    <property type="entry name" value="Plant_Ser_Thr_Prot_Kinase"/>
</dbReference>
<proteinExistence type="predicted"/>
<dbReference type="Gene3D" id="1.10.510.10">
    <property type="entry name" value="Transferase(Phosphotransferase) domain 1"/>
    <property type="match status" value="1"/>
</dbReference>
<dbReference type="GO" id="GO:0006952">
    <property type="term" value="P:defense response"/>
    <property type="evidence" value="ECO:0007669"/>
    <property type="project" value="UniProtKB-KW"/>
</dbReference>
<dbReference type="PANTHER" id="PTHR45621">
    <property type="entry name" value="OS01G0588500 PROTEIN-RELATED"/>
    <property type="match status" value="1"/>
</dbReference>
<dbReference type="PROSITE" id="PS50011">
    <property type="entry name" value="PROTEIN_KINASE_DOM"/>
    <property type="match status" value="1"/>
</dbReference>